<protein>
    <submittedName>
        <fullName evidence="2">Uncharacterized protein</fullName>
    </submittedName>
</protein>
<dbReference type="PROSITE" id="PS51257">
    <property type="entry name" value="PROKAR_LIPOPROTEIN"/>
    <property type="match status" value="1"/>
</dbReference>
<organism evidence="2 3">
    <name type="scientific">Roseimaritima multifibrata</name>
    <dbReference type="NCBI Taxonomy" id="1930274"/>
    <lineage>
        <taxon>Bacteria</taxon>
        <taxon>Pseudomonadati</taxon>
        <taxon>Planctomycetota</taxon>
        <taxon>Planctomycetia</taxon>
        <taxon>Pirellulales</taxon>
        <taxon>Pirellulaceae</taxon>
        <taxon>Roseimaritima</taxon>
    </lineage>
</organism>
<sequence length="303" mass="32426">MRPCFTNLLRGRLVLQVGACALGVMLLSGCGITKMQDATDQLVLSDAVDHSIAAIDFRPLTGHKVYLDTTYIKAVKSVGFVNSDYIISSLRQQVVAAGCHLQDSLTDADLVIEVRCGTLGADGHSTTYGIPANNAVSAAAQALPQAPSVPTLPEISFARRESNEGAAKIAAFAYDRETRAPVWQSGTSQAMTSAKDTWVLGIGPFQGGTVRDSTRLAGADIGFGDEETQTSPVLPLDRPPVDFTAQVYFDEGWPLMRKNRTSQMLVGPVEKSDISEKPEEGEVAQAGFEEDKKAPPKEKKKGP</sequence>
<gene>
    <name evidence="2" type="ORF">FF011L_43700</name>
</gene>
<dbReference type="InterPro" id="IPR046596">
    <property type="entry name" value="DUF6655"/>
</dbReference>
<feature type="compositionally biased region" description="Basic and acidic residues" evidence="1">
    <location>
        <begin position="270"/>
        <end position="280"/>
    </location>
</feature>
<dbReference type="AlphaFoldDB" id="A0A517ML14"/>
<reference evidence="2 3" key="1">
    <citation type="submission" date="2019-02" db="EMBL/GenBank/DDBJ databases">
        <title>Deep-cultivation of Planctomycetes and their phenomic and genomic characterization uncovers novel biology.</title>
        <authorList>
            <person name="Wiegand S."/>
            <person name="Jogler M."/>
            <person name="Boedeker C."/>
            <person name="Pinto D."/>
            <person name="Vollmers J."/>
            <person name="Rivas-Marin E."/>
            <person name="Kohn T."/>
            <person name="Peeters S.H."/>
            <person name="Heuer A."/>
            <person name="Rast P."/>
            <person name="Oberbeckmann S."/>
            <person name="Bunk B."/>
            <person name="Jeske O."/>
            <person name="Meyerdierks A."/>
            <person name="Storesund J.E."/>
            <person name="Kallscheuer N."/>
            <person name="Luecker S."/>
            <person name="Lage O.M."/>
            <person name="Pohl T."/>
            <person name="Merkel B.J."/>
            <person name="Hornburger P."/>
            <person name="Mueller R.-W."/>
            <person name="Bruemmer F."/>
            <person name="Labrenz M."/>
            <person name="Spormann A.M."/>
            <person name="Op den Camp H."/>
            <person name="Overmann J."/>
            <person name="Amann R."/>
            <person name="Jetten M.S.M."/>
            <person name="Mascher T."/>
            <person name="Medema M.H."/>
            <person name="Devos D.P."/>
            <person name="Kaster A.-K."/>
            <person name="Ovreas L."/>
            <person name="Rohde M."/>
            <person name="Galperin M.Y."/>
            <person name="Jogler C."/>
        </authorList>
    </citation>
    <scope>NUCLEOTIDE SEQUENCE [LARGE SCALE GENOMIC DNA]</scope>
    <source>
        <strain evidence="2 3">FF011L</strain>
    </source>
</reference>
<dbReference type="OrthoDB" id="276267at2"/>
<proteinExistence type="predicted"/>
<evidence type="ECO:0000256" key="1">
    <source>
        <dbReference type="SAM" id="MobiDB-lite"/>
    </source>
</evidence>
<keyword evidence="3" id="KW-1185">Reference proteome</keyword>
<evidence type="ECO:0000313" key="3">
    <source>
        <dbReference type="Proteomes" id="UP000320672"/>
    </source>
</evidence>
<accession>A0A517ML14</accession>
<dbReference type="EMBL" id="CP036262">
    <property type="protein sequence ID" value="QDS95572.1"/>
    <property type="molecule type" value="Genomic_DNA"/>
</dbReference>
<dbReference type="RefSeq" id="WP_145353782.1">
    <property type="nucleotide sequence ID" value="NZ_CP036262.1"/>
</dbReference>
<dbReference type="Pfam" id="PF20360">
    <property type="entry name" value="DUF6655"/>
    <property type="match status" value="1"/>
</dbReference>
<evidence type="ECO:0000313" key="2">
    <source>
        <dbReference type="EMBL" id="QDS95572.1"/>
    </source>
</evidence>
<name>A0A517ML14_9BACT</name>
<dbReference type="Proteomes" id="UP000320672">
    <property type="component" value="Chromosome"/>
</dbReference>
<feature type="region of interest" description="Disordered" evidence="1">
    <location>
        <begin position="262"/>
        <end position="303"/>
    </location>
</feature>
<dbReference type="KEGG" id="rml:FF011L_43700"/>